<protein>
    <submittedName>
        <fullName evidence="1">Chemotaxis protein</fullName>
    </submittedName>
</protein>
<dbReference type="RefSeq" id="WP_200590929.1">
    <property type="nucleotide sequence ID" value="NZ_JAEPBG010000002.1"/>
</dbReference>
<evidence type="ECO:0000313" key="2">
    <source>
        <dbReference type="Proteomes" id="UP000622890"/>
    </source>
</evidence>
<evidence type="ECO:0000313" key="1">
    <source>
        <dbReference type="EMBL" id="MBK4734160.1"/>
    </source>
</evidence>
<accession>A0A934SPD6</accession>
<comment type="caution">
    <text evidence="1">The sequence shown here is derived from an EMBL/GenBank/DDBJ whole genome shotgun (WGS) entry which is preliminary data.</text>
</comment>
<gene>
    <name evidence="1" type="ORF">JJB74_06015</name>
</gene>
<name>A0A934SPD6_9BURK</name>
<reference evidence="1" key="1">
    <citation type="submission" date="2021-01" db="EMBL/GenBank/DDBJ databases">
        <title>Genome sequence of strain Noviherbaspirillum sp. DKR-6.</title>
        <authorList>
            <person name="Chaudhary D.K."/>
        </authorList>
    </citation>
    <scope>NUCLEOTIDE SEQUENCE</scope>
    <source>
        <strain evidence="1">DKR-6</strain>
    </source>
</reference>
<dbReference type="AlphaFoldDB" id="A0A934SPD6"/>
<organism evidence="1 2">
    <name type="scientific">Noviherbaspirillum pedocola</name>
    <dbReference type="NCBI Taxonomy" id="2801341"/>
    <lineage>
        <taxon>Bacteria</taxon>
        <taxon>Pseudomonadati</taxon>
        <taxon>Pseudomonadota</taxon>
        <taxon>Betaproteobacteria</taxon>
        <taxon>Burkholderiales</taxon>
        <taxon>Oxalobacteraceae</taxon>
        <taxon>Noviherbaspirillum</taxon>
    </lineage>
</organism>
<proteinExistence type="predicted"/>
<keyword evidence="2" id="KW-1185">Reference proteome</keyword>
<dbReference type="EMBL" id="JAEPBG010000002">
    <property type="protein sequence ID" value="MBK4734160.1"/>
    <property type="molecule type" value="Genomic_DNA"/>
</dbReference>
<dbReference type="Proteomes" id="UP000622890">
    <property type="component" value="Unassembled WGS sequence"/>
</dbReference>
<sequence length="179" mass="18814">MSAHSGSATTELQRLLDGVTQHGGAHLDEIGADLAQTRLLLAVAIERLGGCFQAICADTARQREVLMAAGTQAPTMSDDARATLLDCLSGIENQTKAMVTALQFEDMTGQLLAHAERRLAGLRDMLAGLGAGAQTLTDGGEGEIEAMHELLAARSRELSGALSKSVGQRHLDSGDMELF</sequence>